<sequence length="28" mass="3123">MIFRKAIGISDNQTCRQAILGEYGRHSG</sequence>
<protein>
    <submittedName>
        <fullName evidence="1">Uncharacterized protein</fullName>
    </submittedName>
</protein>
<keyword evidence="2" id="KW-1185">Reference proteome</keyword>
<evidence type="ECO:0000313" key="1">
    <source>
        <dbReference type="EMBL" id="MCI03253.1"/>
    </source>
</evidence>
<reference evidence="1 2" key="1">
    <citation type="journal article" date="2018" name="Front. Plant Sci.">
        <title>Red Clover (Trifolium pratense) and Zigzag Clover (T. medium) - A Picture of Genomic Similarities and Differences.</title>
        <authorList>
            <person name="Dluhosova J."/>
            <person name="Istvanek J."/>
            <person name="Nedelnik J."/>
            <person name="Repkova J."/>
        </authorList>
    </citation>
    <scope>NUCLEOTIDE SEQUENCE [LARGE SCALE GENOMIC DNA]</scope>
    <source>
        <strain evidence="2">cv. 10/8</strain>
        <tissue evidence="1">Leaf</tissue>
    </source>
</reference>
<organism evidence="1 2">
    <name type="scientific">Trifolium medium</name>
    <dbReference type="NCBI Taxonomy" id="97028"/>
    <lineage>
        <taxon>Eukaryota</taxon>
        <taxon>Viridiplantae</taxon>
        <taxon>Streptophyta</taxon>
        <taxon>Embryophyta</taxon>
        <taxon>Tracheophyta</taxon>
        <taxon>Spermatophyta</taxon>
        <taxon>Magnoliopsida</taxon>
        <taxon>eudicotyledons</taxon>
        <taxon>Gunneridae</taxon>
        <taxon>Pentapetalae</taxon>
        <taxon>rosids</taxon>
        <taxon>fabids</taxon>
        <taxon>Fabales</taxon>
        <taxon>Fabaceae</taxon>
        <taxon>Papilionoideae</taxon>
        <taxon>50 kb inversion clade</taxon>
        <taxon>NPAAA clade</taxon>
        <taxon>Hologalegina</taxon>
        <taxon>IRL clade</taxon>
        <taxon>Trifolieae</taxon>
        <taxon>Trifolium</taxon>
    </lineage>
</organism>
<dbReference type="Proteomes" id="UP000265520">
    <property type="component" value="Unassembled WGS sequence"/>
</dbReference>
<dbReference type="EMBL" id="LXQA010051615">
    <property type="protein sequence ID" value="MCI03253.1"/>
    <property type="molecule type" value="Genomic_DNA"/>
</dbReference>
<proteinExistence type="predicted"/>
<comment type="caution">
    <text evidence="1">The sequence shown here is derived from an EMBL/GenBank/DDBJ whole genome shotgun (WGS) entry which is preliminary data.</text>
</comment>
<dbReference type="AlphaFoldDB" id="A0A392NTU6"/>
<evidence type="ECO:0000313" key="2">
    <source>
        <dbReference type="Proteomes" id="UP000265520"/>
    </source>
</evidence>
<accession>A0A392NTU6</accession>
<name>A0A392NTU6_9FABA</name>
<feature type="non-terminal residue" evidence="1">
    <location>
        <position position="28"/>
    </location>
</feature>